<name>A0A370L3A5_9HYPH</name>
<evidence type="ECO:0000256" key="1">
    <source>
        <dbReference type="SAM" id="SignalP"/>
    </source>
</evidence>
<dbReference type="AlphaFoldDB" id="A0A370L3A5"/>
<comment type="caution">
    <text evidence="2">The sequence shown here is derived from an EMBL/GenBank/DDBJ whole genome shotgun (WGS) entry which is preliminary data.</text>
</comment>
<evidence type="ECO:0008006" key="4">
    <source>
        <dbReference type="Google" id="ProtNLM"/>
    </source>
</evidence>
<feature type="chain" id="PRO_5030068323" description="DUF995 domain-containing protein" evidence="1">
    <location>
        <begin position="19"/>
        <end position="155"/>
    </location>
</feature>
<gene>
    <name evidence="2" type="ORF">DWE98_17235</name>
</gene>
<keyword evidence="1" id="KW-0732">Signal</keyword>
<keyword evidence="3" id="KW-1185">Reference proteome</keyword>
<sequence>MAALAALALLALGQPAGAAEKMTGEQIRQAYQGNTVSGRYMRGGFFTEYHDLDGRALGNNGYEPNADACWIIKEDQICYYYGPPSDRTVHCFTVEQTGSLQVQRNASNGEINAIVTVEPGNPRNHTDNGKPWACDGLISKAPERGAPMSRRLAAR</sequence>
<reference evidence="3" key="1">
    <citation type="submission" date="2018-07" db="EMBL/GenBank/DDBJ databases">
        <authorList>
            <person name="Safronova V.I."/>
            <person name="Chirak E.R."/>
            <person name="Sazanova A.L."/>
        </authorList>
    </citation>
    <scope>NUCLEOTIDE SEQUENCE [LARGE SCALE GENOMIC DNA]</scope>
    <source>
        <strain evidence="3">RCAM04685</strain>
    </source>
</reference>
<accession>A0A370L3A5</accession>
<evidence type="ECO:0000313" key="2">
    <source>
        <dbReference type="EMBL" id="RDJ22914.1"/>
    </source>
</evidence>
<evidence type="ECO:0000313" key="3">
    <source>
        <dbReference type="Proteomes" id="UP000255207"/>
    </source>
</evidence>
<dbReference type="EMBL" id="QQTP01000009">
    <property type="protein sequence ID" value="RDJ22914.1"/>
    <property type="molecule type" value="Genomic_DNA"/>
</dbReference>
<proteinExistence type="predicted"/>
<protein>
    <recommendedName>
        <fullName evidence="4">DUF995 domain-containing protein</fullName>
    </recommendedName>
</protein>
<organism evidence="2 3">
    <name type="scientific">Bosea caraganae</name>
    <dbReference type="NCBI Taxonomy" id="2763117"/>
    <lineage>
        <taxon>Bacteria</taxon>
        <taxon>Pseudomonadati</taxon>
        <taxon>Pseudomonadota</taxon>
        <taxon>Alphaproteobacteria</taxon>
        <taxon>Hyphomicrobiales</taxon>
        <taxon>Boseaceae</taxon>
        <taxon>Bosea</taxon>
    </lineage>
</organism>
<dbReference type="Proteomes" id="UP000255207">
    <property type="component" value="Unassembled WGS sequence"/>
</dbReference>
<feature type="signal peptide" evidence="1">
    <location>
        <begin position="1"/>
        <end position="18"/>
    </location>
</feature>